<dbReference type="PANTHER" id="PTHR24416:SF621">
    <property type="entry name" value="TYROSINE KINASE RECEPTOR CAD96CA"/>
    <property type="match status" value="1"/>
</dbReference>
<evidence type="ECO:0000256" key="4">
    <source>
        <dbReference type="ARBA" id="ARBA00022692"/>
    </source>
</evidence>
<dbReference type="SUPFAM" id="SSF49785">
    <property type="entry name" value="Galactose-binding domain-like"/>
    <property type="match status" value="1"/>
</dbReference>
<reference evidence="14 15" key="1">
    <citation type="submission" date="2022-05" db="EMBL/GenBank/DDBJ databases">
        <authorList>
            <consortium name="Genoscope - CEA"/>
            <person name="William W."/>
        </authorList>
    </citation>
    <scope>NUCLEOTIDE SEQUENCE [LARGE SCALE GENOMIC DNA]</scope>
</reference>
<dbReference type="Gene3D" id="3.30.200.20">
    <property type="entry name" value="Phosphorylase Kinase, domain 1"/>
    <property type="match status" value="1"/>
</dbReference>
<dbReference type="Proteomes" id="UP001159405">
    <property type="component" value="Unassembled WGS sequence"/>
</dbReference>
<evidence type="ECO:0000313" key="14">
    <source>
        <dbReference type="EMBL" id="CAH3107671.1"/>
    </source>
</evidence>
<feature type="domain" description="Protein kinase" evidence="11">
    <location>
        <begin position="533"/>
        <end position="810"/>
    </location>
</feature>
<evidence type="ECO:0000256" key="5">
    <source>
        <dbReference type="ARBA" id="ARBA00022737"/>
    </source>
</evidence>
<evidence type="ECO:0000259" key="12">
    <source>
        <dbReference type="PROSITE" id="PS50853"/>
    </source>
</evidence>
<keyword evidence="7" id="KW-1133">Transmembrane helix</keyword>
<dbReference type="PRINTS" id="PR00014">
    <property type="entry name" value="FNTYPEIII"/>
</dbReference>
<dbReference type="PROSITE" id="PS51550">
    <property type="entry name" value="EPH_LBD"/>
    <property type="match status" value="1"/>
</dbReference>
<comment type="caution">
    <text evidence="14">The sequence shown here is derived from an EMBL/GenBank/DDBJ whole genome shotgun (WGS) entry which is preliminary data.</text>
</comment>
<keyword evidence="15" id="KW-1185">Reference proteome</keyword>
<dbReference type="Gene3D" id="2.60.120.260">
    <property type="entry name" value="Galactose-binding domain-like"/>
    <property type="match status" value="1"/>
</dbReference>
<proteinExistence type="predicted"/>
<evidence type="ECO:0000259" key="11">
    <source>
        <dbReference type="PROSITE" id="PS50011"/>
    </source>
</evidence>
<dbReference type="EC" id="2.7.10.1" evidence="2"/>
<dbReference type="InterPro" id="IPR050122">
    <property type="entry name" value="RTK"/>
</dbReference>
<dbReference type="PROSITE" id="PS00109">
    <property type="entry name" value="PROTEIN_KINASE_TYR"/>
    <property type="match status" value="1"/>
</dbReference>
<dbReference type="InterPro" id="IPR001245">
    <property type="entry name" value="Ser-Thr/Tyr_kinase_cat_dom"/>
</dbReference>
<dbReference type="CDD" id="cd00063">
    <property type="entry name" value="FN3"/>
    <property type="match status" value="2"/>
</dbReference>
<name>A0ABN8NFV9_9CNID</name>
<feature type="domain" description="Fibronectin type-III" evidence="12">
    <location>
        <begin position="357"/>
        <end position="451"/>
    </location>
</feature>
<keyword evidence="5" id="KW-0677">Repeat</keyword>
<evidence type="ECO:0000313" key="15">
    <source>
        <dbReference type="Proteomes" id="UP001159405"/>
    </source>
</evidence>
<accession>A0ABN8NFV9</accession>
<comment type="subcellular location">
    <subcellularLocation>
        <location evidence="1">Membrane</location>
        <topology evidence="1">Single-pass type I membrane protein</topology>
    </subcellularLocation>
</comment>
<dbReference type="InterPro" id="IPR001090">
    <property type="entry name" value="Ephrin_rcpt_lig-bd_dom"/>
</dbReference>
<dbReference type="InterPro" id="IPR036116">
    <property type="entry name" value="FN3_sf"/>
</dbReference>
<dbReference type="Gene3D" id="2.60.40.1770">
    <property type="entry name" value="ephrin a2 ectodomain"/>
    <property type="match status" value="1"/>
</dbReference>
<dbReference type="PROSITE" id="PS50011">
    <property type="entry name" value="PROTEIN_KINASE_DOM"/>
    <property type="match status" value="1"/>
</dbReference>
<dbReference type="EMBL" id="CALNXK010000020">
    <property type="protein sequence ID" value="CAH3107671.1"/>
    <property type="molecule type" value="Genomic_DNA"/>
</dbReference>
<dbReference type="PANTHER" id="PTHR24416">
    <property type="entry name" value="TYROSINE-PROTEIN KINASE RECEPTOR"/>
    <property type="match status" value="1"/>
</dbReference>
<evidence type="ECO:0000256" key="6">
    <source>
        <dbReference type="ARBA" id="ARBA00022777"/>
    </source>
</evidence>
<evidence type="ECO:0000256" key="10">
    <source>
        <dbReference type="ARBA" id="ARBA00023180"/>
    </source>
</evidence>
<dbReference type="Gene3D" id="2.60.40.10">
    <property type="entry name" value="Immunoglobulins"/>
    <property type="match status" value="2"/>
</dbReference>
<dbReference type="InterPro" id="IPR008979">
    <property type="entry name" value="Galactose-bd-like_sf"/>
</dbReference>
<protein>
    <recommendedName>
        <fullName evidence="2">receptor protein-tyrosine kinase</fullName>
        <ecNumber evidence="2">2.7.10.1</ecNumber>
    </recommendedName>
</protein>
<dbReference type="InterPro" id="IPR003961">
    <property type="entry name" value="FN3_dom"/>
</dbReference>
<dbReference type="InterPro" id="IPR008266">
    <property type="entry name" value="Tyr_kinase_AS"/>
</dbReference>
<dbReference type="InterPro" id="IPR013783">
    <property type="entry name" value="Ig-like_fold"/>
</dbReference>
<dbReference type="InterPro" id="IPR020635">
    <property type="entry name" value="Tyr_kinase_cat_dom"/>
</dbReference>
<keyword evidence="6" id="KW-0418">Kinase</keyword>
<keyword evidence="4" id="KW-0812">Transmembrane</keyword>
<feature type="domain" description="Eph LBD" evidence="13">
    <location>
        <begin position="1"/>
        <end position="147"/>
    </location>
</feature>
<keyword evidence="10" id="KW-0325">Glycoprotein</keyword>
<dbReference type="SMART" id="SM00219">
    <property type="entry name" value="TyrKc"/>
    <property type="match status" value="1"/>
</dbReference>
<dbReference type="SUPFAM" id="SSF49265">
    <property type="entry name" value="Fibronectin type III"/>
    <property type="match status" value="1"/>
</dbReference>
<dbReference type="SUPFAM" id="SSF56112">
    <property type="entry name" value="Protein kinase-like (PK-like)"/>
    <property type="match status" value="1"/>
</dbReference>
<dbReference type="SMART" id="SM00615">
    <property type="entry name" value="EPH_lbd"/>
    <property type="match status" value="1"/>
</dbReference>
<evidence type="ECO:0000256" key="8">
    <source>
        <dbReference type="ARBA" id="ARBA00023136"/>
    </source>
</evidence>
<keyword evidence="8" id="KW-0472">Membrane</keyword>
<evidence type="ECO:0000256" key="2">
    <source>
        <dbReference type="ARBA" id="ARBA00011902"/>
    </source>
</evidence>
<dbReference type="Pfam" id="PF01404">
    <property type="entry name" value="Ephrin_lbd"/>
    <property type="match status" value="1"/>
</dbReference>
<dbReference type="InterPro" id="IPR011009">
    <property type="entry name" value="Kinase-like_dom_sf"/>
</dbReference>
<gene>
    <name evidence="14" type="ORF">PLOB_00016810</name>
</gene>
<dbReference type="Pfam" id="PF07714">
    <property type="entry name" value="PK_Tyr_Ser-Thr"/>
    <property type="match status" value="1"/>
</dbReference>
<dbReference type="InterPro" id="IPR000719">
    <property type="entry name" value="Prot_kinase_dom"/>
</dbReference>
<dbReference type="PROSITE" id="PS50853">
    <property type="entry name" value="FN3"/>
    <property type="match status" value="1"/>
</dbReference>
<dbReference type="CDD" id="cd00192">
    <property type="entry name" value="PTKc"/>
    <property type="match status" value="1"/>
</dbReference>
<dbReference type="SMART" id="SM00060">
    <property type="entry name" value="FN3"/>
    <property type="match status" value="2"/>
</dbReference>
<keyword evidence="9" id="KW-0675">Receptor</keyword>
<evidence type="ECO:0000256" key="9">
    <source>
        <dbReference type="ARBA" id="ARBA00023170"/>
    </source>
</evidence>
<sequence length="828" mass="92633">MNALSKYTVCNILKPDGSSYYKSPFEPNNWLLSDLIQVREVNRVDVTVEHSITQCLPSALYCKEYFDAYVWESQSNVVRDKIPHPINSNGSYRRFASFNRQSSGFTVSTVPLVLSRTYFVLGFRDQGGCKTLNSVKVTYNVCPQTTLRRTLVFVPRTLTPSNDRESISVLGECSANSVPVSNSLNVLCESNGEWNITGLGEGCVCKEDMENIGGKCAACSQGTYNDAKELNCTAIPSHPRNVVTLFVNQTSATINWQPPTITGDQVFYEVKCQRTCEIDGKNCTEEICGGDNNAGFVFMNKSYATTMTIPGTTGLLSPFVSYTCKIVAKNRVSEVAARKHKVEARSTTITFKTKGSVPGIPEVSVQQAEDGATVLSWKLKCKNGKIEKYMVTYFDVDDTSDDESLTTPETEQRIQKLNAGKTYEFQVTAVNHVGQGPPGVKRFTIPNNLSGNVNCSTFVALTMNLFKSLFLDIFGNTFIFKPYFESGKIISKEICELRIFLYTETYVNHIINRSPQYMEISEIQSFELKRDDVALKRLLGSGNFCEVYKATMGNDTVAVKSLKGSATDKDKQDMVTELNVMKRLKPHPHVLKLIGCCSIGDPVLIVLEYLPYGDLLGCLRKSRGHSDSYNTGEKKPSSKLTAKDLLSFAWMVADGMQYLATMKVIHRDLAARNILVGENQVCKISDFGLARDVRDGIYMRASQARLPVKWMPPESLFFGECSTMSDVLVASFDFFRFGCRTSLYLSPGHFRIAPTICVKTRLSAKPLICKGLFSVLTECWAENAKERPSFQWICTAVKRLTKDQKVHINLDEYNDEDYVNFDMFDETL</sequence>
<evidence type="ECO:0000256" key="3">
    <source>
        <dbReference type="ARBA" id="ARBA00022679"/>
    </source>
</evidence>
<evidence type="ECO:0000259" key="13">
    <source>
        <dbReference type="PROSITE" id="PS51550"/>
    </source>
</evidence>
<dbReference type="Gene3D" id="1.10.510.10">
    <property type="entry name" value="Transferase(Phosphotransferase) domain 1"/>
    <property type="match status" value="1"/>
</dbReference>
<dbReference type="Pfam" id="PF00041">
    <property type="entry name" value="fn3"/>
    <property type="match status" value="2"/>
</dbReference>
<evidence type="ECO:0000256" key="7">
    <source>
        <dbReference type="ARBA" id="ARBA00022989"/>
    </source>
</evidence>
<organism evidence="14 15">
    <name type="scientific">Porites lobata</name>
    <dbReference type="NCBI Taxonomy" id="104759"/>
    <lineage>
        <taxon>Eukaryota</taxon>
        <taxon>Metazoa</taxon>
        <taxon>Cnidaria</taxon>
        <taxon>Anthozoa</taxon>
        <taxon>Hexacorallia</taxon>
        <taxon>Scleractinia</taxon>
        <taxon>Fungiina</taxon>
        <taxon>Poritidae</taxon>
        <taxon>Porites</taxon>
    </lineage>
</organism>
<evidence type="ECO:0000256" key="1">
    <source>
        <dbReference type="ARBA" id="ARBA00004479"/>
    </source>
</evidence>
<dbReference type="PRINTS" id="PR00109">
    <property type="entry name" value="TYRKINASE"/>
</dbReference>
<keyword evidence="3" id="KW-0808">Transferase</keyword>